<feature type="signal peptide" evidence="2">
    <location>
        <begin position="1"/>
        <end position="19"/>
    </location>
</feature>
<evidence type="ECO:0000259" key="3">
    <source>
        <dbReference type="SMART" id="SM00849"/>
    </source>
</evidence>
<comment type="similarity">
    <text evidence="1">Belongs to the metallo-beta-lactamase superfamily. Class-B beta-lactamase family.</text>
</comment>
<dbReference type="CDD" id="cd16282">
    <property type="entry name" value="metallo-hydrolase-like_MBL-fold"/>
    <property type="match status" value="1"/>
</dbReference>
<dbReference type="Gene3D" id="3.60.15.10">
    <property type="entry name" value="Ribonuclease Z/Hydroxyacylglutathione hydrolase-like"/>
    <property type="match status" value="1"/>
</dbReference>
<evidence type="ECO:0000256" key="2">
    <source>
        <dbReference type="SAM" id="SignalP"/>
    </source>
</evidence>
<dbReference type="AlphaFoldDB" id="A0A316L1Q5"/>
<dbReference type="RefSeq" id="WP_109659033.1">
    <property type="nucleotide sequence ID" value="NZ_QGEG01000001.1"/>
</dbReference>
<dbReference type="GO" id="GO:0017001">
    <property type="term" value="P:antibiotic catabolic process"/>
    <property type="evidence" value="ECO:0007669"/>
    <property type="project" value="UniProtKB-ARBA"/>
</dbReference>
<dbReference type="PANTHER" id="PTHR42951">
    <property type="entry name" value="METALLO-BETA-LACTAMASE DOMAIN-CONTAINING"/>
    <property type="match status" value="1"/>
</dbReference>
<keyword evidence="5" id="KW-1185">Reference proteome</keyword>
<gene>
    <name evidence="4" type="ORF">DKG77_00145</name>
</gene>
<dbReference type="Proteomes" id="UP000245762">
    <property type="component" value="Unassembled WGS sequence"/>
</dbReference>
<keyword evidence="4" id="KW-0378">Hydrolase</keyword>
<dbReference type="SUPFAM" id="SSF56281">
    <property type="entry name" value="Metallo-hydrolase/oxidoreductase"/>
    <property type="match status" value="1"/>
</dbReference>
<keyword evidence="2" id="KW-0732">Signal</keyword>
<feature type="domain" description="Metallo-beta-lactamase" evidence="3">
    <location>
        <begin position="42"/>
        <end position="226"/>
    </location>
</feature>
<accession>A0A316L1Q5</accession>
<organism evidence="4 5">
    <name type="scientific">Flagellimonas aquimarina</name>
    <dbReference type="NCBI Taxonomy" id="2201895"/>
    <lineage>
        <taxon>Bacteria</taxon>
        <taxon>Pseudomonadati</taxon>
        <taxon>Bacteroidota</taxon>
        <taxon>Flavobacteriia</taxon>
        <taxon>Flavobacteriales</taxon>
        <taxon>Flavobacteriaceae</taxon>
        <taxon>Flagellimonas</taxon>
    </lineage>
</organism>
<dbReference type="Pfam" id="PF00753">
    <property type="entry name" value="Lactamase_B"/>
    <property type="match status" value="1"/>
</dbReference>
<reference evidence="4 5" key="1">
    <citation type="submission" date="2018-05" db="EMBL/GenBank/DDBJ databases">
        <title>Complete genome sequence of Flagellimonas aquimarina ECD12 isolated from seaweed Ecklonia cava.</title>
        <authorList>
            <person name="Choi S."/>
            <person name="Seong C."/>
        </authorList>
    </citation>
    <scope>NUCLEOTIDE SEQUENCE [LARGE SCALE GENOMIC DNA]</scope>
    <source>
        <strain evidence="4 5">ECD12</strain>
    </source>
</reference>
<dbReference type="GO" id="GO:0016787">
    <property type="term" value="F:hydrolase activity"/>
    <property type="evidence" value="ECO:0007669"/>
    <property type="project" value="UniProtKB-KW"/>
</dbReference>
<evidence type="ECO:0000313" key="5">
    <source>
        <dbReference type="Proteomes" id="UP000245762"/>
    </source>
</evidence>
<comment type="caution">
    <text evidence="4">The sequence shown here is derived from an EMBL/GenBank/DDBJ whole genome shotgun (WGS) entry which is preliminary data.</text>
</comment>
<evidence type="ECO:0000313" key="4">
    <source>
        <dbReference type="EMBL" id="PWL39288.1"/>
    </source>
</evidence>
<protein>
    <submittedName>
        <fullName evidence="4">MBL fold metallo-hydrolase</fullName>
    </submittedName>
</protein>
<dbReference type="EMBL" id="QGEG01000001">
    <property type="protein sequence ID" value="PWL39288.1"/>
    <property type="molecule type" value="Genomic_DNA"/>
</dbReference>
<dbReference type="InterPro" id="IPR001279">
    <property type="entry name" value="Metallo-B-lactamas"/>
</dbReference>
<dbReference type="PANTHER" id="PTHR42951:SF4">
    <property type="entry name" value="ACYL-COENZYME A THIOESTERASE MBLAC2"/>
    <property type="match status" value="1"/>
</dbReference>
<dbReference type="InterPro" id="IPR036866">
    <property type="entry name" value="RibonucZ/Hydroxyglut_hydro"/>
</dbReference>
<proteinExistence type="inferred from homology"/>
<dbReference type="InterPro" id="IPR050855">
    <property type="entry name" value="NDM-1-like"/>
</dbReference>
<evidence type="ECO:0000256" key="1">
    <source>
        <dbReference type="ARBA" id="ARBA00005250"/>
    </source>
</evidence>
<name>A0A316L1Q5_9FLAO</name>
<feature type="chain" id="PRO_5016306902" evidence="2">
    <location>
        <begin position="20"/>
        <end position="297"/>
    </location>
</feature>
<dbReference type="SMART" id="SM00849">
    <property type="entry name" value="Lactamase_B"/>
    <property type="match status" value="1"/>
</dbReference>
<sequence length="297" mass="33285">MNRSLFLPFLFLFTLLVQSQDQEVSITVDTLSKKVYMLTGRGGNIGIYVGNDKVFMVDDQFAPLSKKIKATIATLTDKPITYLVNTHMHGDHTGGNVNFNIKVTTLVAQDNVRKRLQDKGQQNLVAKKISREDYEKNLPEITFSEDLTFYDGDETIMAFHVHNAHTDGDAMIYFVNENVLHMGDTYFSGRYPYIDLKSGGSIDGYIAAHRKALLVIDENTKIIPGHGRPSNKAELEVYVTMLEDIRGIIQKELTAGKSLEVVKTNTALLSKYDSTHGNGYINGEKMRETVYTSLSSN</sequence>
<dbReference type="OrthoDB" id="9769598at2"/>